<protein>
    <submittedName>
        <fullName evidence="3">Uncharacterized protein</fullName>
    </submittedName>
</protein>
<keyword evidence="4" id="KW-1185">Reference proteome</keyword>
<evidence type="ECO:0000256" key="2">
    <source>
        <dbReference type="SAM" id="Phobius"/>
    </source>
</evidence>
<feature type="compositionally biased region" description="Pro residues" evidence="1">
    <location>
        <begin position="200"/>
        <end position="209"/>
    </location>
</feature>
<feature type="transmembrane region" description="Helical" evidence="2">
    <location>
        <begin position="45"/>
        <end position="67"/>
    </location>
</feature>
<evidence type="ECO:0000313" key="3">
    <source>
        <dbReference type="EMBL" id="MBC2670237.1"/>
    </source>
</evidence>
<dbReference type="AlphaFoldDB" id="A0A7X1G1J1"/>
<feature type="region of interest" description="Disordered" evidence="1">
    <location>
        <begin position="365"/>
        <end position="422"/>
    </location>
</feature>
<dbReference type="Proteomes" id="UP000551327">
    <property type="component" value="Unassembled WGS sequence"/>
</dbReference>
<evidence type="ECO:0000313" key="4">
    <source>
        <dbReference type="Proteomes" id="UP000551327"/>
    </source>
</evidence>
<dbReference type="RefSeq" id="WP_185680101.1">
    <property type="nucleotide sequence ID" value="NZ_JACLAX010000016.1"/>
</dbReference>
<feature type="compositionally biased region" description="Low complexity" evidence="1">
    <location>
        <begin position="404"/>
        <end position="422"/>
    </location>
</feature>
<feature type="region of interest" description="Disordered" evidence="1">
    <location>
        <begin position="76"/>
        <end position="96"/>
    </location>
</feature>
<keyword evidence="2" id="KW-1133">Transmembrane helix</keyword>
<gene>
    <name evidence="3" type="ORF">H7F53_13865</name>
</gene>
<comment type="caution">
    <text evidence="3">The sequence shown here is derived from an EMBL/GenBank/DDBJ whole genome shotgun (WGS) entry which is preliminary data.</text>
</comment>
<reference evidence="3 4" key="1">
    <citation type="submission" date="2020-08" db="EMBL/GenBank/DDBJ databases">
        <title>The genome sequence of type strain Novosphingobium piscinae KCTC 42194.</title>
        <authorList>
            <person name="Liu Y."/>
        </authorList>
    </citation>
    <scope>NUCLEOTIDE SEQUENCE [LARGE SCALE GENOMIC DNA]</scope>
    <source>
        <strain evidence="3 4">KCTC 42194</strain>
    </source>
</reference>
<name>A0A7X1G1J1_9SPHN</name>
<accession>A0A7X1G1J1</accession>
<dbReference type="EMBL" id="JACLAX010000016">
    <property type="protein sequence ID" value="MBC2670237.1"/>
    <property type="molecule type" value="Genomic_DNA"/>
</dbReference>
<keyword evidence="2" id="KW-0472">Membrane</keyword>
<sequence length="442" mass="45045">MWFAALFGMGSMALRAEVLEAGVHWLQLDLVVPAAAPPLGFTARLLVAVLFAGLGALTGFILARLVARRPARGRPLARSAQRAAPKAAPRTAPLPFGLDALAEDNDDLARLDAAREAQPARRRGFGPGLAANEASDPFAAPMPLVIPTPAILNLGELEAVDPLIAPLEPAAAVLSDTPAADAPAAPPAVDAQTAITLPQTVPPAAPDPGPATAGQANAPEVPSRRLVPRAGTAAQVLRAAPLEALGVVELVERFALALADRRDREVAAMPESPAPAAAPDTMAEGAMLAAAAAMPATEPPPATVAPFADPHPVELPRGRPFDMPAMLRPGRPGGQIEWFDSAEEPDQVPAPASPLAPRGLSLAATAPASTPAEPVAQPEGAVDRGGRAAEREDRFASLLDIKPSSRPAEGLAAAAPAGSPAEVTEDALRHALAALQRMSGAA</sequence>
<proteinExistence type="predicted"/>
<organism evidence="3 4">
    <name type="scientific">Novosphingobium piscinae</name>
    <dbReference type="NCBI Taxonomy" id="1507448"/>
    <lineage>
        <taxon>Bacteria</taxon>
        <taxon>Pseudomonadati</taxon>
        <taxon>Pseudomonadota</taxon>
        <taxon>Alphaproteobacteria</taxon>
        <taxon>Sphingomonadales</taxon>
        <taxon>Sphingomonadaceae</taxon>
        <taxon>Novosphingobium</taxon>
    </lineage>
</organism>
<evidence type="ECO:0000256" key="1">
    <source>
        <dbReference type="SAM" id="MobiDB-lite"/>
    </source>
</evidence>
<feature type="compositionally biased region" description="Low complexity" evidence="1">
    <location>
        <begin position="76"/>
        <end position="93"/>
    </location>
</feature>
<keyword evidence="2" id="KW-0812">Transmembrane</keyword>
<feature type="compositionally biased region" description="Basic and acidic residues" evidence="1">
    <location>
        <begin position="381"/>
        <end position="395"/>
    </location>
</feature>
<feature type="region of interest" description="Disordered" evidence="1">
    <location>
        <begin position="200"/>
        <end position="223"/>
    </location>
</feature>